<keyword evidence="5" id="KW-0963">Cytoplasm</keyword>
<dbReference type="GO" id="GO:0071013">
    <property type="term" value="C:catalytic step 2 spliceosome"/>
    <property type="evidence" value="ECO:0007669"/>
    <property type="project" value="TreeGrafter"/>
</dbReference>
<dbReference type="GO" id="GO:0051015">
    <property type="term" value="F:actin filament binding"/>
    <property type="evidence" value="ECO:0007669"/>
    <property type="project" value="TreeGrafter"/>
</dbReference>
<evidence type="ECO:0000256" key="8">
    <source>
        <dbReference type="ARBA" id="ARBA00022552"/>
    </source>
</evidence>
<evidence type="ECO:0000256" key="7">
    <source>
        <dbReference type="ARBA" id="ARBA00022541"/>
    </source>
</evidence>
<dbReference type="FunFam" id="2.80.10.50:FF:000061">
    <property type="entry name" value="Protein FRG1"/>
    <property type="match status" value="1"/>
</dbReference>
<evidence type="ECO:0000256" key="11">
    <source>
        <dbReference type="SAM" id="MobiDB-lite"/>
    </source>
</evidence>
<keyword evidence="7" id="KW-0517">Myogenesis</keyword>
<keyword evidence="9" id="KW-0539">Nucleus</keyword>
<keyword evidence="13" id="KW-1185">Reference proteome</keyword>
<dbReference type="PANTHER" id="PTHR12928:SF0">
    <property type="entry name" value="FSHD REGION GENE 1"/>
    <property type="match status" value="1"/>
</dbReference>
<protein>
    <recommendedName>
        <fullName evidence="10">Protein FRG1 homolog</fullName>
    </recommendedName>
</protein>
<dbReference type="GO" id="GO:0015030">
    <property type="term" value="C:Cajal body"/>
    <property type="evidence" value="ECO:0007669"/>
    <property type="project" value="UniProtKB-SubCell"/>
</dbReference>
<gene>
    <name evidence="12" type="ORF">AFUS01_LOCUS18918</name>
</gene>
<dbReference type="Pfam" id="PF06229">
    <property type="entry name" value="FRG1"/>
    <property type="match status" value="1"/>
</dbReference>
<reference evidence="12" key="1">
    <citation type="submission" date="2021-06" db="EMBL/GenBank/DDBJ databases">
        <authorList>
            <person name="Hodson N. C."/>
            <person name="Mongue J. A."/>
            <person name="Jaron S. K."/>
        </authorList>
    </citation>
    <scope>NUCLEOTIDE SEQUENCE</scope>
</reference>
<comment type="caution">
    <text evidence="12">The sequence shown here is derived from an EMBL/GenBank/DDBJ whole genome shotgun (WGS) entry which is preliminary data.</text>
</comment>
<comment type="similarity">
    <text evidence="4">Belongs to the FRG1 family.</text>
</comment>
<dbReference type="OrthoDB" id="5539371at2759"/>
<dbReference type="EMBL" id="CAJVCH010191544">
    <property type="protein sequence ID" value="CAG7730259.1"/>
    <property type="molecule type" value="Genomic_DNA"/>
</dbReference>
<evidence type="ECO:0000256" key="6">
    <source>
        <dbReference type="ARBA" id="ARBA00022517"/>
    </source>
</evidence>
<accession>A0A8J2K2W4</accession>
<evidence type="ECO:0000256" key="2">
    <source>
        <dbReference type="ARBA" id="ARBA00004496"/>
    </source>
</evidence>
<dbReference type="GO" id="GO:0055120">
    <property type="term" value="C:striated muscle dense body"/>
    <property type="evidence" value="ECO:0007669"/>
    <property type="project" value="TreeGrafter"/>
</dbReference>
<feature type="region of interest" description="Disordered" evidence="11">
    <location>
        <begin position="1"/>
        <end position="45"/>
    </location>
</feature>
<proteinExistence type="inferred from homology"/>
<evidence type="ECO:0000256" key="1">
    <source>
        <dbReference type="ARBA" id="ARBA00004408"/>
    </source>
</evidence>
<evidence type="ECO:0000256" key="3">
    <source>
        <dbReference type="ARBA" id="ARBA00004604"/>
    </source>
</evidence>
<dbReference type="GO" id="GO:0005730">
    <property type="term" value="C:nucleolus"/>
    <property type="evidence" value="ECO:0007669"/>
    <property type="project" value="UniProtKB-SubCell"/>
</dbReference>
<comment type="subcellular location">
    <subcellularLocation>
        <location evidence="2">Cytoplasm</location>
    </subcellularLocation>
    <subcellularLocation>
        <location evidence="1">Nucleus</location>
        <location evidence="1">Cajal body</location>
    </subcellularLocation>
    <subcellularLocation>
        <location evidence="3">Nucleus</location>
        <location evidence="3">Nucleolus</location>
    </subcellularLocation>
</comment>
<evidence type="ECO:0000256" key="9">
    <source>
        <dbReference type="ARBA" id="ARBA00023242"/>
    </source>
</evidence>
<dbReference type="GO" id="GO:0007517">
    <property type="term" value="P:muscle organ development"/>
    <property type="evidence" value="ECO:0007669"/>
    <property type="project" value="UniProtKB-KW"/>
</dbReference>
<evidence type="ECO:0000313" key="12">
    <source>
        <dbReference type="EMBL" id="CAG7730259.1"/>
    </source>
</evidence>
<dbReference type="GO" id="GO:0006364">
    <property type="term" value="P:rRNA processing"/>
    <property type="evidence" value="ECO:0007669"/>
    <property type="project" value="UniProtKB-KW"/>
</dbReference>
<organism evidence="12 13">
    <name type="scientific">Allacma fusca</name>
    <dbReference type="NCBI Taxonomy" id="39272"/>
    <lineage>
        <taxon>Eukaryota</taxon>
        <taxon>Metazoa</taxon>
        <taxon>Ecdysozoa</taxon>
        <taxon>Arthropoda</taxon>
        <taxon>Hexapoda</taxon>
        <taxon>Collembola</taxon>
        <taxon>Symphypleona</taxon>
        <taxon>Sminthuridae</taxon>
        <taxon>Allacma</taxon>
    </lineage>
</organism>
<dbReference type="AlphaFoldDB" id="A0A8J2K2W4"/>
<keyword evidence="8" id="KW-0698">rRNA processing</keyword>
<dbReference type="CDD" id="cd23338">
    <property type="entry name" value="beta-trefoil_FSCN_FRG1"/>
    <property type="match status" value="1"/>
</dbReference>
<dbReference type="PANTHER" id="PTHR12928">
    <property type="entry name" value="FRG1 PROTEIN"/>
    <property type="match status" value="1"/>
</dbReference>
<sequence length="265" mass="29806">MADYSKAKGNKLRLKGEKPQTHKKKKRKHETVVSEDPSNIAKKLKKEDASKHGGWWAVSCCSEICGCIALEFGSHTYVKSLDDGTFTLGAPHSENEPPAPEEIFTAIRINDDKIAVKSGYGKYLKVDKDGEVVGRSDAVGAPEQWEPIFEDGKMALLGSNGCFLSARTEDDCIVATSKKAGPEQYIKLRCQEQNDNDKDETPAEDKGNLNEIEVNYVKKFQKFQDKRMRINQDSFDKVLKAKEEGKLHESLLDRRAKMKADRYCK</sequence>
<evidence type="ECO:0000256" key="5">
    <source>
        <dbReference type="ARBA" id="ARBA00022490"/>
    </source>
</evidence>
<dbReference type="Proteomes" id="UP000708208">
    <property type="component" value="Unassembled WGS sequence"/>
</dbReference>
<keyword evidence="6" id="KW-0690">Ribosome biogenesis</keyword>
<evidence type="ECO:0000256" key="10">
    <source>
        <dbReference type="ARBA" id="ARBA00072064"/>
    </source>
</evidence>
<dbReference type="InterPro" id="IPR010414">
    <property type="entry name" value="FRG1"/>
</dbReference>
<evidence type="ECO:0000313" key="13">
    <source>
        <dbReference type="Proteomes" id="UP000708208"/>
    </source>
</evidence>
<name>A0A8J2K2W4_9HEXA</name>
<evidence type="ECO:0000256" key="4">
    <source>
        <dbReference type="ARBA" id="ARBA00010878"/>
    </source>
</evidence>